<protein>
    <recommendedName>
        <fullName evidence="1">RNA polymerase sigma-70 region 2 domain-containing protein</fullName>
    </recommendedName>
</protein>
<keyword evidence="3" id="KW-1185">Reference proteome</keyword>
<dbReference type="PANTHER" id="PTHR30173:SF43">
    <property type="entry name" value="ECF RNA POLYMERASE SIGMA FACTOR SIGI-RELATED"/>
    <property type="match status" value="1"/>
</dbReference>
<accession>A0ABP8DBS7</accession>
<dbReference type="InterPro" id="IPR052704">
    <property type="entry name" value="ECF_Sigma-70_Domain"/>
</dbReference>
<dbReference type="EMBL" id="BAABAT010000011">
    <property type="protein sequence ID" value="GAA4251600.1"/>
    <property type="molecule type" value="Genomic_DNA"/>
</dbReference>
<dbReference type="Proteomes" id="UP001500620">
    <property type="component" value="Unassembled WGS sequence"/>
</dbReference>
<evidence type="ECO:0000313" key="3">
    <source>
        <dbReference type="Proteomes" id="UP001500620"/>
    </source>
</evidence>
<feature type="domain" description="RNA polymerase sigma-70 region 2" evidence="1">
    <location>
        <begin position="24"/>
        <end position="70"/>
    </location>
</feature>
<name>A0ABP8DBS7_9ACTN</name>
<dbReference type="Pfam" id="PF04542">
    <property type="entry name" value="Sigma70_r2"/>
    <property type="match status" value="1"/>
</dbReference>
<proteinExistence type="predicted"/>
<comment type="caution">
    <text evidence="2">The sequence shown here is derived from an EMBL/GenBank/DDBJ whole genome shotgun (WGS) entry which is preliminary data.</text>
</comment>
<evidence type="ECO:0000259" key="1">
    <source>
        <dbReference type="Pfam" id="PF04542"/>
    </source>
</evidence>
<organism evidence="2 3">
    <name type="scientific">Dactylosporangium darangshiense</name>
    <dbReference type="NCBI Taxonomy" id="579108"/>
    <lineage>
        <taxon>Bacteria</taxon>
        <taxon>Bacillati</taxon>
        <taxon>Actinomycetota</taxon>
        <taxon>Actinomycetes</taxon>
        <taxon>Micromonosporales</taxon>
        <taxon>Micromonosporaceae</taxon>
        <taxon>Dactylosporangium</taxon>
    </lineage>
</organism>
<dbReference type="InterPro" id="IPR013325">
    <property type="entry name" value="RNA_pol_sigma_r2"/>
</dbReference>
<dbReference type="PANTHER" id="PTHR30173">
    <property type="entry name" value="SIGMA 19 FACTOR"/>
    <property type="match status" value="1"/>
</dbReference>
<evidence type="ECO:0000313" key="2">
    <source>
        <dbReference type="EMBL" id="GAA4251600.1"/>
    </source>
</evidence>
<dbReference type="Gene3D" id="1.10.1740.10">
    <property type="match status" value="1"/>
</dbReference>
<sequence>MNAEASYQASDDWLARRFEEQPGQLRPVAYRMLGSLTEADDAAQETWLRLSRTNSGEIENLGGWLTSVVGRVRRTCCAPARPGARSTCPTRW</sequence>
<dbReference type="InterPro" id="IPR007627">
    <property type="entry name" value="RNA_pol_sigma70_r2"/>
</dbReference>
<dbReference type="RefSeq" id="WP_345129073.1">
    <property type="nucleotide sequence ID" value="NZ_BAABAT010000011.1"/>
</dbReference>
<reference evidence="3" key="1">
    <citation type="journal article" date="2019" name="Int. J. Syst. Evol. Microbiol.">
        <title>The Global Catalogue of Microorganisms (GCM) 10K type strain sequencing project: providing services to taxonomists for standard genome sequencing and annotation.</title>
        <authorList>
            <consortium name="The Broad Institute Genomics Platform"/>
            <consortium name="The Broad Institute Genome Sequencing Center for Infectious Disease"/>
            <person name="Wu L."/>
            <person name="Ma J."/>
        </authorList>
    </citation>
    <scope>NUCLEOTIDE SEQUENCE [LARGE SCALE GENOMIC DNA]</scope>
    <source>
        <strain evidence="3">JCM 17441</strain>
    </source>
</reference>
<gene>
    <name evidence="2" type="ORF">GCM10022255_044870</name>
</gene>
<dbReference type="SUPFAM" id="SSF88946">
    <property type="entry name" value="Sigma2 domain of RNA polymerase sigma factors"/>
    <property type="match status" value="1"/>
</dbReference>